<dbReference type="PANTHER" id="PTHR43198">
    <property type="entry name" value="BIFUNCTIONAL TH2 PROTEIN"/>
    <property type="match status" value="1"/>
</dbReference>
<dbReference type="EC" id="3.5.99.2" evidence="5"/>
<reference evidence="10 11" key="1">
    <citation type="journal article" date="2012" name="PLoS ONE">
        <title>The purine-utilizing bacterium Clostridium acidurici 9a: a genome-guided metabolic reconsideration.</title>
        <authorList>
            <person name="Hartwich K."/>
            <person name="Poehlein A."/>
            <person name="Daniel R."/>
        </authorList>
    </citation>
    <scope>NUCLEOTIDE SEQUENCE [LARGE SCALE GENOMIC DNA]</scope>
    <source>
        <strain evidence="11">ATCC 7906 / DSM 604 / BCRC 14475 / CIP 104303 / KCTC 5404 / NCIMB 10678 / 9a</strain>
    </source>
</reference>
<keyword evidence="11" id="KW-1185">Reference proteome</keyword>
<dbReference type="RefSeq" id="WP_014967935.1">
    <property type="nucleotide sequence ID" value="NC_018664.1"/>
</dbReference>
<evidence type="ECO:0000313" key="10">
    <source>
        <dbReference type="EMBL" id="AFS78799.1"/>
    </source>
</evidence>
<dbReference type="InterPro" id="IPR050967">
    <property type="entry name" value="Thiamine_Salvage_TenA"/>
</dbReference>
<dbReference type="STRING" id="1128398.Curi_c17920"/>
<dbReference type="Proteomes" id="UP000006094">
    <property type="component" value="Chromosome"/>
</dbReference>
<dbReference type="Gene3D" id="1.20.910.10">
    <property type="entry name" value="Heme oxygenase-like"/>
    <property type="match status" value="1"/>
</dbReference>
<comment type="subunit">
    <text evidence="4">Homotetramer.</text>
</comment>
<dbReference type="PATRIC" id="fig|1128398.3.peg.1840"/>
<evidence type="ECO:0000259" key="9">
    <source>
        <dbReference type="Pfam" id="PF03070"/>
    </source>
</evidence>
<evidence type="ECO:0000256" key="5">
    <source>
        <dbReference type="ARBA" id="ARBA00012684"/>
    </source>
</evidence>
<dbReference type="UniPathway" id="UPA00060"/>
<evidence type="ECO:0000256" key="7">
    <source>
        <dbReference type="ARBA" id="ARBA00022977"/>
    </source>
</evidence>
<evidence type="ECO:0000256" key="8">
    <source>
        <dbReference type="ARBA" id="ARBA00048337"/>
    </source>
</evidence>
<sequence>MKFSERLFKSAEGIFNSYYEHPFVKGIGEGTLDVDKFKFYMVQDYLYLLDYAKIFALGIIKSDDEEVMRGFAKAAEGILDGEMKIHKSYMKRLGITDDEVKNSKRSLTNLSYTHYMLTESHNGSLAEVAIAVLSCAWTYWEIGKKLAQIPNSTEHEFYGEWVRGYSSEEFGNSAIWNIDLVNKLAQSKSEEELNKLEEIFINTCKFEYMFWDMAYNKEM</sequence>
<dbReference type="EMBL" id="CP003326">
    <property type="protein sequence ID" value="AFS78799.1"/>
    <property type="molecule type" value="Genomic_DNA"/>
</dbReference>
<dbReference type="eggNOG" id="COG0819">
    <property type="taxonomic scope" value="Bacteria"/>
</dbReference>
<evidence type="ECO:0000256" key="2">
    <source>
        <dbReference type="ARBA" id="ARBA00004948"/>
    </source>
</evidence>
<evidence type="ECO:0000256" key="6">
    <source>
        <dbReference type="ARBA" id="ARBA00013647"/>
    </source>
</evidence>
<dbReference type="HOGENOM" id="CLU_077537_3_0_9"/>
<dbReference type="CDD" id="cd19361">
    <property type="entry name" value="TenA_C_HP1287-like"/>
    <property type="match status" value="1"/>
</dbReference>
<evidence type="ECO:0000313" key="11">
    <source>
        <dbReference type="Proteomes" id="UP000006094"/>
    </source>
</evidence>
<feature type="domain" description="Thiaminase-2/PQQC" evidence="9">
    <location>
        <begin position="10"/>
        <end position="216"/>
    </location>
</feature>
<dbReference type="InterPro" id="IPR027574">
    <property type="entry name" value="Thiaminase_II"/>
</dbReference>
<comment type="catalytic activity">
    <reaction evidence="8">
        <text>thiamine + H2O = 5-(2-hydroxyethyl)-4-methylthiazole + 4-amino-5-hydroxymethyl-2-methylpyrimidine + H(+)</text>
        <dbReference type="Rhea" id="RHEA:17509"/>
        <dbReference type="ChEBI" id="CHEBI:15377"/>
        <dbReference type="ChEBI" id="CHEBI:15378"/>
        <dbReference type="ChEBI" id="CHEBI:16892"/>
        <dbReference type="ChEBI" id="CHEBI:17957"/>
        <dbReference type="ChEBI" id="CHEBI:18385"/>
        <dbReference type="EC" id="3.5.99.2"/>
    </reaction>
</comment>
<evidence type="ECO:0000256" key="1">
    <source>
        <dbReference type="ARBA" id="ARBA00001881"/>
    </source>
</evidence>
<dbReference type="GO" id="GO:0009229">
    <property type="term" value="P:thiamine diphosphate biosynthetic process"/>
    <property type="evidence" value="ECO:0007669"/>
    <property type="project" value="UniProtKB-UniPathway"/>
</dbReference>
<comment type="pathway">
    <text evidence="2">Cofactor biosynthesis; thiamine diphosphate biosynthesis.</text>
</comment>
<proteinExistence type="inferred from homology"/>
<dbReference type="SUPFAM" id="SSF48613">
    <property type="entry name" value="Heme oxygenase-like"/>
    <property type="match status" value="1"/>
</dbReference>
<protein>
    <recommendedName>
        <fullName evidence="6">Aminopyrimidine aminohydrolase</fullName>
        <ecNumber evidence="5">3.5.99.2</ecNumber>
    </recommendedName>
</protein>
<dbReference type="PANTHER" id="PTHR43198:SF2">
    <property type="entry name" value="SI:CH1073-67J19.1-RELATED"/>
    <property type="match status" value="1"/>
</dbReference>
<evidence type="ECO:0000256" key="4">
    <source>
        <dbReference type="ARBA" id="ARBA00011881"/>
    </source>
</evidence>
<dbReference type="NCBIfam" id="TIGR04306">
    <property type="entry name" value="salvage_TenA"/>
    <property type="match status" value="1"/>
</dbReference>
<gene>
    <name evidence="10" type="primary">tenA</name>
    <name evidence="10" type="ordered locus">Curi_c17920</name>
</gene>
<dbReference type="AlphaFoldDB" id="K0AZU5"/>
<dbReference type="OrthoDB" id="34166at2"/>
<dbReference type="KEGG" id="cad:Curi_c17920"/>
<name>K0AZU5_GOTA9</name>
<comment type="catalytic activity">
    <reaction evidence="1">
        <text>4-amino-5-aminomethyl-2-methylpyrimidine + H2O = 4-amino-5-hydroxymethyl-2-methylpyrimidine + NH4(+)</text>
        <dbReference type="Rhea" id="RHEA:31799"/>
        <dbReference type="ChEBI" id="CHEBI:15377"/>
        <dbReference type="ChEBI" id="CHEBI:16892"/>
        <dbReference type="ChEBI" id="CHEBI:28938"/>
        <dbReference type="ChEBI" id="CHEBI:63416"/>
        <dbReference type="EC" id="3.5.99.2"/>
    </reaction>
</comment>
<organism evidence="10 11">
    <name type="scientific">Gottschalkia acidurici (strain ATCC 7906 / DSM 604 / BCRC 14475 / CIP 104303 / KCTC 5404 / NCIMB 10678 / 9a)</name>
    <name type="common">Clostridium acidurici</name>
    <dbReference type="NCBI Taxonomy" id="1128398"/>
    <lineage>
        <taxon>Bacteria</taxon>
        <taxon>Bacillati</taxon>
        <taxon>Bacillota</taxon>
        <taxon>Tissierellia</taxon>
        <taxon>Tissierellales</taxon>
        <taxon>Gottschalkiaceae</taxon>
        <taxon>Gottschalkia</taxon>
    </lineage>
</organism>
<keyword evidence="10" id="KW-0378">Hydrolase</keyword>
<keyword evidence="7" id="KW-0784">Thiamine biosynthesis</keyword>
<dbReference type="GO" id="GO:0050334">
    <property type="term" value="F:thiaminase activity"/>
    <property type="evidence" value="ECO:0007669"/>
    <property type="project" value="UniProtKB-EC"/>
</dbReference>
<dbReference type="InterPro" id="IPR016084">
    <property type="entry name" value="Haem_Oase-like_multi-hlx"/>
</dbReference>
<dbReference type="GO" id="GO:0009228">
    <property type="term" value="P:thiamine biosynthetic process"/>
    <property type="evidence" value="ECO:0007669"/>
    <property type="project" value="UniProtKB-KW"/>
</dbReference>
<dbReference type="Pfam" id="PF03070">
    <property type="entry name" value="TENA_THI-4"/>
    <property type="match status" value="1"/>
</dbReference>
<comment type="similarity">
    <text evidence="3">Belongs to the TenA family.</text>
</comment>
<dbReference type="GO" id="GO:0005829">
    <property type="term" value="C:cytosol"/>
    <property type="evidence" value="ECO:0007669"/>
    <property type="project" value="TreeGrafter"/>
</dbReference>
<accession>K0AZU5</accession>
<dbReference type="InterPro" id="IPR004305">
    <property type="entry name" value="Thiaminase-2/PQQC"/>
</dbReference>
<evidence type="ECO:0000256" key="3">
    <source>
        <dbReference type="ARBA" id="ARBA00010264"/>
    </source>
</evidence>